<organism evidence="12 13">
    <name type="scientific">Oribacterium sinus F0268</name>
    <dbReference type="NCBI Taxonomy" id="585501"/>
    <lineage>
        <taxon>Bacteria</taxon>
        <taxon>Bacillati</taxon>
        <taxon>Bacillota</taxon>
        <taxon>Clostridia</taxon>
        <taxon>Lachnospirales</taxon>
        <taxon>Lachnospiraceae</taxon>
        <taxon>Oribacterium</taxon>
    </lineage>
</organism>
<dbReference type="Pfam" id="PF00005">
    <property type="entry name" value="ABC_tran"/>
    <property type="match status" value="1"/>
</dbReference>
<evidence type="ECO:0000256" key="8">
    <source>
        <dbReference type="ARBA" id="ARBA00023136"/>
    </source>
</evidence>
<dbReference type="InterPro" id="IPR003439">
    <property type="entry name" value="ABC_transporter-like_ATP-bd"/>
</dbReference>
<evidence type="ECO:0000256" key="1">
    <source>
        <dbReference type="ARBA" id="ARBA00022448"/>
    </source>
</evidence>
<keyword evidence="4" id="KW-0547">Nucleotide-binding</keyword>
<evidence type="ECO:0000313" key="12">
    <source>
        <dbReference type="EMBL" id="EEJ52236.1"/>
    </source>
</evidence>
<keyword evidence="7" id="KW-0406">Ion transport</keyword>
<evidence type="ECO:0000256" key="7">
    <source>
        <dbReference type="ARBA" id="ARBA00023065"/>
    </source>
</evidence>
<dbReference type="OrthoDB" id="9802264at2"/>
<keyword evidence="13" id="KW-1185">Reference proteome</keyword>
<dbReference type="GO" id="GO:0016020">
    <property type="term" value="C:membrane"/>
    <property type="evidence" value="ECO:0007669"/>
    <property type="project" value="InterPro"/>
</dbReference>
<dbReference type="InterPro" id="IPR050093">
    <property type="entry name" value="ABC_SmlMolc_Importer"/>
</dbReference>
<dbReference type="GO" id="GO:0016887">
    <property type="term" value="F:ATP hydrolysis activity"/>
    <property type="evidence" value="ECO:0007669"/>
    <property type="project" value="InterPro"/>
</dbReference>
<dbReference type="STRING" id="585501.HMPREF6123_0496"/>
<keyword evidence="5 12" id="KW-0067">ATP-binding</keyword>
<evidence type="ECO:0000256" key="4">
    <source>
        <dbReference type="ARBA" id="ARBA00022741"/>
    </source>
</evidence>
<keyword evidence="2" id="KW-1003">Cell membrane</keyword>
<dbReference type="SMART" id="SM00382">
    <property type="entry name" value="AAA"/>
    <property type="match status" value="1"/>
</dbReference>
<dbReference type="PANTHER" id="PTHR42781:SF4">
    <property type="entry name" value="SPERMIDINE_PUTRESCINE IMPORT ATP-BINDING PROTEIN POTA"/>
    <property type="match status" value="1"/>
</dbReference>
<dbReference type="GO" id="GO:0005524">
    <property type="term" value="F:ATP binding"/>
    <property type="evidence" value="ECO:0007669"/>
    <property type="project" value="UniProtKB-KW"/>
</dbReference>
<dbReference type="FunFam" id="3.40.50.300:FF:000425">
    <property type="entry name" value="Probable ABC transporter, ATP-binding subunit"/>
    <property type="match status" value="1"/>
</dbReference>
<keyword evidence="1" id="KW-0813">Transport</keyword>
<keyword evidence="8" id="KW-0472">Membrane</keyword>
<keyword evidence="3" id="KW-0410">Iron transport</keyword>
<evidence type="ECO:0000256" key="2">
    <source>
        <dbReference type="ARBA" id="ARBA00022475"/>
    </source>
</evidence>
<dbReference type="GO" id="GO:0015418">
    <property type="term" value="F:ABC-type quaternary ammonium compound transporting activity"/>
    <property type="evidence" value="ECO:0007669"/>
    <property type="project" value="UniProtKB-EC"/>
</dbReference>
<evidence type="ECO:0000256" key="3">
    <source>
        <dbReference type="ARBA" id="ARBA00022496"/>
    </source>
</evidence>
<evidence type="ECO:0000259" key="11">
    <source>
        <dbReference type="PROSITE" id="PS50893"/>
    </source>
</evidence>
<dbReference type="InterPro" id="IPR017871">
    <property type="entry name" value="ABC_transporter-like_CS"/>
</dbReference>
<dbReference type="InParanoid" id="C2KVH7"/>
<feature type="domain" description="ABC transporter" evidence="11">
    <location>
        <begin position="5"/>
        <end position="235"/>
    </location>
</feature>
<dbReference type="HOGENOM" id="CLU_000604_1_1_9"/>
<evidence type="ECO:0000256" key="6">
    <source>
        <dbReference type="ARBA" id="ARBA00023004"/>
    </source>
</evidence>
<protein>
    <recommendedName>
        <fullName evidence="9">ABC-type quaternary amine transporter</fullName>
        <ecNumber evidence="9">7.6.2.9</ecNumber>
    </recommendedName>
</protein>
<sequence>MEIRLSCENLELELEKKKILKDISLEVRSGEILALLGESGCGKSSLLKAMLGLYPLSKGKIFFQGKEIQNLPSHKRGISVVFQDLRLFPHLNVGENVGFSLELQKVPKAERKKRVEELLKLVQLDGYSERRIDSLSGGQMQRVAIARALAMNEKLLFLDEPFSALDPNLRREMGDFLLELQKKENLTVVLVTHDQEEALRLAHRIALMKDGEILQVDEGERLYYAPVNEYVARFMGKGNSILGRVENGVFSCPYFSFPVEKEEGNYSFFFRERQLSFTEEIGERQIAEKQIAKKQGESLLQAKEGSIEEQKAGDGEAGDSKAGYSKSKEEVAGTIGATEALSPFKLIEKEYLGEFFRAFYKNSAGQVLSCLIERGEELPERGFPKLSFKEGEEKILFLLKEGE</sequence>
<gene>
    <name evidence="12" type="ORF">HMPREF6123_0496</name>
</gene>
<keyword evidence="12" id="KW-0378">Hydrolase</keyword>
<dbReference type="InterPro" id="IPR027417">
    <property type="entry name" value="P-loop_NTPase"/>
</dbReference>
<evidence type="ECO:0000256" key="5">
    <source>
        <dbReference type="ARBA" id="ARBA00022840"/>
    </source>
</evidence>
<dbReference type="InterPro" id="IPR015853">
    <property type="entry name" value="ABC_transpr_FbpC"/>
</dbReference>
<evidence type="ECO:0000313" key="13">
    <source>
        <dbReference type="Proteomes" id="UP000004121"/>
    </source>
</evidence>
<name>C2KVH7_9FIRM</name>
<dbReference type="PROSITE" id="PS50893">
    <property type="entry name" value="ABC_TRANSPORTER_2"/>
    <property type="match status" value="1"/>
</dbReference>
<feature type="compositionally biased region" description="Basic and acidic residues" evidence="10">
    <location>
        <begin position="305"/>
        <end position="314"/>
    </location>
</feature>
<dbReference type="eggNOG" id="COG3842">
    <property type="taxonomic scope" value="Bacteria"/>
</dbReference>
<dbReference type="RefSeq" id="WP_007155960.1">
    <property type="nucleotide sequence ID" value="NZ_GG668533.1"/>
</dbReference>
<dbReference type="GO" id="GO:0015408">
    <property type="term" value="F:ABC-type ferric iron transporter activity"/>
    <property type="evidence" value="ECO:0007669"/>
    <property type="project" value="InterPro"/>
</dbReference>
<evidence type="ECO:0000256" key="10">
    <source>
        <dbReference type="SAM" id="MobiDB-lite"/>
    </source>
</evidence>
<dbReference type="EMBL" id="ACKX01000052">
    <property type="protein sequence ID" value="EEJ52236.1"/>
    <property type="molecule type" value="Genomic_DNA"/>
</dbReference>
<dbReference type="EC" id="7.6.2.9" evidence="9"/>
<accession>C2KVH7</accession>
<feature type="region of interest" description="Disordered" evidence="10">
    <location>
        <begin position="303"/>
        <end position="325"/>
    </location>
</feature>
<dbReference type="PANTHER" id="PTHR42781">
    <property type="entry name" value="SPERMIDINE/PUTRESCINE IMPORT ATP-BINDING PROTEIN POTA"/>
    <property type="match status" value="1"/>
</dbReference>
<dbReference type="Gene3D" id="3.40.50.300">
    <property type="entry name" value="P-loop containing nucleotide triphosphate hydrolases"/>
    <property type="match status" value="1"/>
</dbReference>
<evidence type="ECO:0000256" key="9">
    <source>
        <dbReference type="ARBA" id="ARBA00066388"/>
    </source>
</evidence>
<comment type="caution">
    <text evidence="12">The sequence shown here is derived from an EMBL/GenBank/DDBJ whole genome shotgun (WGS) entry which is preliminary data.</text>
</comment>
<reference evidence="12 13" key="1">
    <citation type="submission" date="2009-04" db="EMBL/GenBank/DDBJ databases">
        <authorList>
            <person name="Qin X."/>
            <person name="Bachman B."/>
            <person name="Battles P."/>
            <person name="Bell A."/>
            <person name="Bess C."/>
            <person name="Bickham C."/>
            <person name="Chaboub L."/>
            <person name="Chen D."/>
            <person name="Coyle M."/>
            <person name="Deiros D.R."/>
            <person name="Dinh H."/>
            <person name="Forbes L."/>
            <person name="Fowler G."/>
            <person name="Francisco L."/>
            <person name="Fu Q."/>
            <person name="Gubbala S."/>
            <person name="Hale W."/>
            <person name="Han Y."/>
            <person name="Hemphill L."/>
            <person name="Highlander S.K."/>
            <person name="Hirani K."/>
            <person name="Hogues M."/>
            <person name="Jackson L."/>
            <person name="Jakkamsetti A."/>
            <person name="Javaid M."/>
            <person name="Jiang H."/>
            <person name="Korchina V."/>
            <person name="Kovar C."/>
            <person name="Lara F."/>
            <person name="Lee S."/>
            <person name="Mata R."/>
            <person name="Mathew T."/>
            <person name="Moen C."/>
            <person name="Morales K."/>
            <person name="Munidasa M."/>
            <person name="Nazareth L."/>
            <person name="Ngo R."/>
            <person name="Nguyen L."/>
            <person name="Okwuonu G."/>
            <person name="Ongeri F."/>
            <person name="Patil S."/>
            <person name="Petrosino J."/>
            <person name="Pham C."/>
            <person name="Pham P."/>
            <person name="Pu L.-L."/>
            <person name="Puazo M."/>
            <person name="Raj R."/>
            <person name="Reid J."/>
            <person name="Rouhana J."/>
            <person name="Saada N."/>
            <person name="Shang Y."/>
            <person name="Simmons D."/>
            <person name="Thornton R."/>
            <person name="Warren J."/>
            <person name="Weissenberger G."/>
            <person name="Zhang J."/>
            <person name="Zhang L."/>
            <person name="Zhou C."/>
            <person name="Zhu D."/>
            <person name="Muzny D."/>
            <person name="Worley K."/>
            <person name="Gibbs R."/>
        </authorList>
    </citation>
    <scope>NUCLEOTIDE SEQUENCE [LARGE SCALE GENOMIC DNA]</scope>
    <source>
        <strain evidence="12 13">F0268</strain>
    </source>
</reference>
<dbReference type="Proteomes" id="UP000004121">
    <property type="component" value="Unassembled WGS sequence"/>
</dbReference>
<proteinExistence type="predicted"/>
<dbReference type="InterPro" id="IPR003593">
    <property type="entry name" value="AAA+_ATPase"/>
</dbReference>
<dbReference type="AlphaFoldDB" id="C2KVH7"/>
<keyword evidence="6" id="KW-0408">Iron</keyword>
<dbReference type="PROSITE" id="PS00211">
    <property type="entry name" value="ABC_TRANSPORTER_1"/>
    <property type="match status" value="1"/>
</dbReference>
<dbReference type="SUPFAM" id="SSF52540">
    <property type="entry name" value="P-loop containing nucleoside triphosphate hydrolases"/>
    <property type="match status" value="1"/>
</dbReference>
<dbReference type="CDD" id="cd03259">
    <property type="entry name" value="ABC_Carb_Solutes_like"/>
    <property type="match status" value="1"/>
</dbReference>